<sequence length="133" mass="15457">MLRKQKLRGIIKEKGGLVMEFGQKVAQLRKKKRFTQKQLAERIDVTPSTISKYEHGTHRPPVFILAKLAEELGTTTDFLLEDVAGLREKNSVNAFPLIGNPELEKWYLELPYTYSEEQLLMMKRIMEAIDHKK</sequence>
<dbReference type="GO" id="GO:0005829">
    <property type="term" value="C:cytosol"/>
    <property type="evidence" value="ECO:0007669"/>
    <property type="project" value="TreeGrafter"/>
</dbReference>
<dbReference type="InterPro" id="IPR010982">
    <property type="entry name" value="Lambda_DNA-bd_dom_sf"/>
</dbReference>
<evidence type="ECO:0000313" key="3">
    <source>
        <dbReference type="EMBL" id="EFI82865.1"/>
    </source>
</evidence>
<dbReference type="SMART" id="SM00530">
    <property type="entry name" value="HTH_XRE"/>
    <property type="match status" value="1"/>
</dbReference>
<dbReference type="PROSITE" id="PS50943">
    <property type="entry name" value="HTH_CROC1"/>
    <property type="match status" value="1"/>
</dbReference>
<evidence type="ECO:0000259" key="2">
    <source>
        <dbReference type="PROSITE" id="PS50943"/>
    </source>
</evidence>
<dbReference type="InterPro" id="IPR050807">
    <property type="entry name" value="TransReg_Diox_bact_type"/>
</dbReference>
<dbReference type="Pfam" id="PF01381">
    <property type="entry name" value="HTH_3"/>
    <property type="match status" value="1"/>
</dbReference>
<proteinExistence type="predicted"/>
<gene>
    <name evidence="3" type="ORF">HMPREF0556_11550</name>
</gene>
<evidence type="ECO:0000313" key="4">
    <source>
        <dbReference type="Proteomes" id="UP000010119"/>
    </source>
</evidence>
<dbReference type="PANTHER" id="PTHR46797">
    <property type="entry name" value="HTH-TYPE TRANSCRIPTIONAL REGULATOR"/>
    <property type="match status" value="1"/>
</dbReference>
<comment type="caution">
    <text evidence="3">The sequence shown here is derived from an EMBL/GenBank/DDBJ whole genome shotgun (WGS) entry which is preliminary data.</text>
</comment>
<feature type="domain" description="HTH cro/C1-type" evidence="2">
    <location>
        <begin position="25"/>
        <end position="79"/>
    </location>
</feature>
<dbReference type="SUPFAM" id="SSF47413">
    <property type="entry name" value="lambda repressor-like DNA-binding domains"/>
    <property type="match status" value="1"/>
</dbReference>
<accession>D7UZM0</accession>
<dbReference type="InterPro" id="IPR001387">
    <property type="entry name" value="Cro/C1-type_HTH"/>
</dbReference>
<evidence type="ECO:0000256" key="1">
    <source>
        <dbReference type="ARBA" id="ARBA00023125"/>
    </source>
</evidence>
<keyword evidence="1 3" id="KW-0238">DNA-binding</keyword>
<name>D7UZM0_LISGR</name>
<keyword evidence="4" id="KW-1185">Reference proteome</keyword>
<dbReference type="CDD" id="cd00093">
    <property type="entry name" value="HTH_XRE"/>
    <property type="match status" value="1"/>
</dbReference>
<organism evidence="3 4">
    <name type="scientific">Listeria grayi DSM 20601</name>
    <dbReference type="NCBI Taxonomy" id="525367"/>
    <lineage>
        <taxon>Bacteria</taxon>
        <taxon>Bacillati</taxon>
        <taxon>Bacillota</taxon>
        <taxon>Bacilli</taxon>
        <taxon>Bacillales</taxon>
        <taxon>Listeriaceae</taxon>
        <taxon>Listeria</taxon>
    </lineage>
</organism>
<dbReference type="EMBL" id="ACCR02000005">
    <property type="protein sequence ID" value="EFI82865.1"/>
    <property type="molecule type" value="Genomic_DNA"/>
</dbReference>
<dbReference type="GO" id="GO:0003677">
    <property type="term" value="F:DNA binding"/>
    <property type="evidence" value="ECO:0007669"/>
    <property type="project" value="UniProtKB-KW"/>
</dbReference>
<dbReference type="GO" id="GO:0003700">
    <property type="term" value="F:DNA-binding transcription factor activity"/>
    <property type="evidence" value="ECO:0007669"/>
    <property type="project" value="TreeGrafter"/>
</dbReference>
<dbReference type="AlphaFoldDB" id="D7UZM0"/>
<dbReference type="eggNOG" id="COG1396">
    <property type="taxonomic scope" value="Bacteria"/>
</dbReference>
<dbReference type="Gene3D" id="1.10.260.40">
    <property type="entry name" value="lambda repressor-like DNA-binding domains"/>
    <property type="match status" value="1"/>
</dbReference>
<protein>
    <submittedName>
        <fullName evidence="3">DNA-binding helix-turn-helix protein</fullName>
    </submittedName>
</protein>
<reference evidence="3" key="1">
    <citation type="submission" date="2010-06" db="EMBL/GenBank/DDBJ databases">
        <authorList>
            <person name="Muzny D."/>
            <person name="Qin X."/>
            <person name="Buhay C."/>
            <person name="Dugan-Rocha S."/>
            <person name="Ding Y."/>
            <person name="Chen G."/>
            <person name="Hawes A."/>
            <person name="Holder M."/>
            <person name="Jhangiani S."/>
            <person name="Johnson A."/>
            <person name="Khan Z."/>
            <person name="Li Z."/>
            <person name="Liu W."/>
            <person name="Liu X."/>
            <person name="Perez L."/>
            <person name="Shen H."/>
            <person name="Wang Q."/>
            <person name="Watt J."/>
            <person name="Xi L."/>
            <person name="Xin Y."/>
            <person name="Zhou J."/>
            <person name="Deng J."/>
            <person name="Jiang H."/>
            <person name="Liu Y."/>
            <person name="Qu J."/>
            <person name="Song X.-Z."/>
            <person name="Zhang L."/>
            <person name="Villasana D."/>
            <person name="Johnson A."/>
            <person name="Liu J."/>
            <person name="Liyanage D."/>
            <person name="Lorensuhewa L."/>
            <person name="Robinson T."/>
            <person name="Song A."/>
            <person name="Song B.-B."/>
            <person name="Dinh H."/>
            <person name="Thornton R."/>
            <person name="Coyle M."/>
            <person name="Francisco L."/>
            <person name="Jackson L."/>
            <person name="Javaid M."/>
            <person name="Korchina V."/>
            <person name="Kovar C."/>
            <person name="Mata R."/>
            <person name="Mathew T."/>
            <person name="Ngo R."/>
            <person name="Nguyen L."/>
            <person name="Nguyen N."/>
            <person name="Okwuonu G."/>
            <person name="Ongeri F."/>
            <person name="Pham C."/>
            <person name="Simmons D."/>
            <person name="Wilczek-Boney K."/>
            <person name="Hale W."/>
            <person name="Jakkamsetti A."/>
            <person name="Pham P."/>
            <person name="Ruth R."/>
            <person name="San Lucas F."/>
            <person name="Warren J."/>
            <person name="Zhang J."/>
            <person name="Zhao Z."/>
            <person name="Zhou C."/>
            <person name="Zhu D."/>
            <person name="Lee S."/>
            <person name="Bess C."/>
            <person name="Blankenburg K."/>
            <person name="Forbes L."/>
            <person name="Fu Q."/>
            <person name="Gubbala S."/>
            <person name="Hirani K."/>
            <person name="Jayaseelan J.C."/>
            <person name="Lara F."/>
            <person name="Munidasa M."/>
            <person name="Palculict T."/>
            <person name="Patil S."/>
            <person name="Pu L.-L."/>
            <person name="Saada N."/>
            <person name="Tang L."/>
            <person name="Weissenberger G."/>
            <person name="Zhu Y."/>
            <person name="Hemphill L."/>
            <person name="Shang Y."/>
            <person name="Youmans B."/>
            <person name="Ayvaz T."/>
            <person name="Ross M."/>
            <person name="Santibanez J."/>
            <person name="Aqrawi P."/>
            <person name="Gross S."/>
            <person name="Joshi V."/>
            <person name="Fowler G."/>
            <person name="Nazareth L."/>
            <person name="Reid J."/>
            <person name="Worley K."/>
            <person name="Petrosino J."/>
            <person name="Highlander S."/>
            <person name="Gibbs R."/>
        </authorList>
    </citation>
    <scope>NUCLEOTIDE SEQUENCE [LARGE SCALE GENOMIC DNA]</scope>
    <source>
        <strain evidence="3">DSM 20601</strain>
    </source>
</reference>
<dbReference type="PANTHER" id="PTHR46797:SF1">
    <property type="entry name" value="METHYLPHOSPHONATE SYNTHASE"/>
    <property type="match status" value="1"/>
</dbReference>
<dbReference type="Proteomes" id="UP000010119">
    <property type="component" value="Unassembled WGS sequence"/>
</dbReference>
<dbReference type="STRING" id="525367.HMPREF0556_11550"/>
<dbReference type="HOGENOM" id="CLU_066192_4_2_9"/>